<proteinExistence type="predicted"/>
<reference evidence="2" key="3">
    <citation type="submission" date="2019-08" db="EMBL/GenBank/DDBJ databases">
        <authorList>
            <consortium name="Photinus pyralis genome working group"/>
            <person name="Fallon T.R."/>
            <person name="Sander Lower S.E."/>
            <person name="Weng J.-K."/>
        </authorList>
    </citation>
    <scope>NUCLEOTIDE SEQUENCE</scope>
    <source>
        <strain evidence="2">1611_PpyrPB1</strain>
        <tissue evidence="2">Whole body</tissue>
    </source>
</reference>
<dbReference type="EMBL" id="GEZM01083102">
    <property type="protein sequence ID" value="JAV61177.1"/>
    <property type="molecule type" value="Transcribed_RNA"/>
</dbReference>
<gene>
    <name evidence="2" type="ORF">PPYR_08970</name>
</gene>
<protein>
    <recommendedName>
        <fullName evidence="4">Right handed beta helix domain-containing protein</fullName>
    </recommendedName>
</protein>
<evidence type="ECO:0000313" key="2">
    <source>
        <dbReference type="EMBL" id="KAB0797977.1"/>
    </source>
</evidence>
<sequence>MVVPIPSDGKSRQPRAKSKQYVGNDLVINLQENNAGITVIGNECRIHIGVNNGRLKVVGNSCRVDVSGGDGEITYNGNDGRIKLGPLMDVDRVTYFGNCGRIAKGGATIACAKPEDGSAQGNRDWLNRGSGKCFHVDSQKHKHFSSGLSTYSLGIPGVVMSTQILQSVRKRR</sequence>
<dbReference type="EMBL" id="VVIM01000006">
    <property type="protein sequence ID" value="KAB0797977.1"/>
    <property type="molecule type" value="Genomic_DNA"/>
</dbReference>
<organism evidence="1">
    <name type="scientific">Photinus pyralis</name>
    <name type="common">Common eastern firefly</name>
    <name type="synonym">Lampyris pyralis</name>
    <dbReference type="NCBI Taxonomy" id="7054"/>
    <lineage>
        <taxon>Eukaryota</taxon>
        <taxon>Metazoa</taxon>
        <taxon>Ecdysozoa</taxon>
        <taxon>Arthropoda</taxon>
        <taxon>Hexapoda</taxon>
        <taxon>Insecta</taxon>
        <taxon>Pterygota</taxon>
        <taxon>Neoptera</taxon>
        <taxon>Endopterygota</taxon>
        <taxon>Coleoptera</taxon>
        <taxon>Polyphaga</taxon>
        <taxon>Elateriformia</taxon>
        <taxon>Elateroidea</taxon>
        <taxon>Lampyridae</taxon>
        <taxon>Lampyrinae</taxon>
        <taxon>Photinus</taxon>
    </lineage>
</organism>
<keyword evidence="3" id="KW-1185">Reference proteome</keyword>
<reference evidence="1" key="1">
    <citation type="journal article" date="2016" name="Sci. Rep.">
        <title>Molecular characterization of firefly nuptial gifts: a multi-omics approach sheds light on postcopulatory sexual selection.</title>
        <authorList>
            <person name="Al-Wathiqui N."/>
            <person name="Fallon T.R."/>
            <person name="South A."/>
            <person name="Weng J.K."/>
            <person name="Lewis S.M."/>
        </authorList>
    </citation>
    <scope>NUCLEOTIDE SEQUENCE</scope>
</reference>
<evidence type="ECO:0008006" key="4">
    <source>
        <dbReference type="Google" id="ProtNLM"/>
    </source>
</evidence>
<dbReference type="InParanoid" id="A0A1Y1KQM3"/>
<dbReference type="AlphaFoldDB" id="A0A1Y1KQM3"/>
<evidence type="ECO:0000313" key="3">
    <source>
        <dbReference type="Proteomes" id="UP000327044"/>
    </source>
</evidence>
<evidence type="ECO:0000313" key="1">
    <source>
        <dbReference type="EMBL" id="JAV61177.1"/>
    </source>
</evidence>
<reference evidence="2 3" key="2">
    <citation type="journal article" date="2018" name="Elife">
        <title>Firefly genomes illuminate parallel origins of bioluminescence in beetles.</title>
        <authorList>
            <person name="Fallon T.R."/>
            <person name="Lower S.E."/>
            <person name="Chang C.H."/>
            <person name="Bessho-Uehara M."/>
            <person name="Martin G.J."/>
            <person name="Bewick A.J."/>
            <person name="Behringer M."/>
            <person name="Debat H.J."/>
            <person name="Wong I."/>
            <person name="Day J.C."/>
            <person name="Suvorov A."/>
            <person name="Silva C.J."/>
            <person name="Stanger-Hall K.F."/>
            <person name="Hall D.W."/>
            <person name="Schmitz R.J."/>
            <person name="Nelson D.R."/>
            <person name="Lewis S.M."/>
            <person name="Shigenobu S."/>
            <person name="Bybee S.M."/>
            <person name="Larracuente A.M."/>
            <person name="Oba Y."/>
            <person name="Weng J.K."/>
        </authorList>
    </citation>
    <scope>NUCLEOTIDE SEQUENCE [LARGE SCALE GENOMIC DNA]</scope>
    <source>
        <strain evidence="2">1611_PpyrPB1</strain>
        <tissue evidence="2">Whole body</tissue>
    </source>
</reference>
<dbReference type="Proteomes" id="UP000327044">
    <property type="component" value="Unassembled WGS sequence"/>
</dbReference>
<accession>A0A1Y1KQM3</accession>
<name>A0A1Y1KQM3_PHOPY</name>
<dbReference type="OrthoDB" id="8190314at2759"/>